<gene>
    <name evidence="2" type="ORF">AVDCRST_MAG93-3164</name>
</gene>
<dbReference type="EMBL" id="CADCTR010001080">
    <property type="protein sequence ID" value="CAA9280556.1"/>
    <property type="molecule type" value="Genomic_DNA"/>
</dbReference>
<dbReference type="AlphaFoldDB" id="A0A6J4JKH8"/>
<reference evidence="2" key="1">
    <citation type="submission" date="2020-02" db="EMBL/GenBank/DDBJ databases">
        <authorList>
            <person name="Meier V. D."/>
        </authorList>
    </citation>
    <scope>NUCLEOTIDE SEQUENCE</scope>
    <source>
        <strain evidence="2">AVDCRST_MAG93</strain>
    </source>
</reference>
<evidence type="ECO:0000313" key="2">
    <source>
        <dbReference type="EMBL" id="CAA9280556.1"/>
    </source>
</evidence>
<feature type="domain" description="Glycosyl hydrolase family 95 catalytic" evidence="1">
    <location>
        <begin position="129"/>
        <end position="377"/>
    </location>
</feature>
<dbReference type="SUPFAM" id="SSF48208">
    <property type="entry name" value="Six-hairpin glycosidases"/>
    <property type="match status" value="1"/>
</dbReference>
<dbReference type="InterPro" id="IPR054363">
    <property type="entry name" value="GH95_cat"/>
</dbReference>
<feature type="non-terminal residue" evidence="2">
    <location>
        <position position="495"/>
    </location>
</feature>
<organism evidence="2">
    <name type="scientific">uncultured Chloroflexia bacterium</name>
    <dbReference type="NCBI Taxonomy" id="1672391"/>
    <lineage>
        <taxon>Bacteria</taxon>
        <taxon>Bacillati</taxon>
        <taxon>Chloroflexota</taxon>
        <taxon>Chloroflexia</taxon>
        <taxon>environmental samples</taxon>
    </lineage>
</organism>
<dbReference type="Pfam" id="PF22124">
    <property type="entry name" value="Glyco_hydro_95_cat"/>
    <property type="match status" value="1"/>
</dbReference>
<accession>A0A6J4JKH8</accession>
<dbReference type="InterPro" id="IPR008928">
    <property type="entry name" value="6-hairpin_glycosidase_sf"/>
</dbReference>
<dbReference type="GO" id="GO:0005975">
    <property type="term" value="P:carbohydrate metabolic process"/>
    <property type="evidence" value="ECO:0007669"/>
    <property type="project" value="InterPro"/>
</dbReference>
<dbReference type="InterPro" id="IPR012341">
    <property type="entry name" value="6hp_glycosidase-like_sf"/>
</dbReference>
<evidence type="ECO:0000259" key="1">
    <source>
        <dbReference type="Pfam" id="PF22124"/>
    </source>
</evidence>
<dbReference type="PANTHER" id="PTHR31084:SF19">
    <property type="entry name" value="GLYCOSYL HYDROLASE FAMILY 95 N-TERMINAL DOMAIN-CONTAINING PROTEIN"/>
    <property type="match status" value="1"/>
</dbReference>
<feature type="non-terminal residue" evidence="2">
    <location>
        <position position="1"/>
    </location>
</feature>
<dbReference type="GO" id="GO:0004560">
    <property type="term" value="F:alpha-L-fucosidase activity"/>
    <property type="evidence" value="ECO:0007669"/>
    <property type="project" value="TreeGrafter"/>
</dbReference>
<dbReference type="PANTHER" id="PTHR31084">
    <property type="entry name" value="ALPHA-L-FUCOSIDASE 2"/>
    <property type="match status" value="1"/>
</dbReference>
<name>A0A6J4JKH8_9CHLR</name>
<protein>
    <submittedName>
        <fullName evidence="2">GH95</fullName>
    </submittedName>
</protein>
<sequence length="495" mass="56576">ASAEQQIGYGLYASTGAPPRTLSFRQVLPFDVNGAAHPKDRAFRLSLHVNGDLERVSRMNWHGVVEQMPLLERRWLGKEPFLGLITFDHGLANALVDAYEEPPTVEAYADAAAILDEHWADYWARSGVALDDEMLERMWYHNLYFLNCAMRAGATCPGLFANWSYRKIGTAWHGDYHLNYNTQQPFWVTFSTNHVAQHLPYVDLVDHVMPISQKWAREYYGLRGAYFPHSAYPVEMTIMPYPVPTWGWEICETPWTVQSLWWHYLYTMDRTFLAERAFGPMREAVIFMVDYMRRPVAHGERWNDDRYHIFPTVVPELYGLTPGLTKNYDCLVDLTLTKFLFQAFLDASAAHGREEAEAELCNDVVEILEHFPPYATAQSPIGEVFVTVPGERGDTVYNVPAAAMTVFPGEEDGLHSDEERLARARNTYRNQRIEGGNELVIVNLQGARLGILDLERFKRDVAYCLLPNGTCTDMVQQVHGRYADSTNYDFMGAMG</sequence>
<proteinExistence type="predicted"/>
<dbReference type="Gene3D" id="1.50.10.10">
    <property type="match status" value="1"/>
</dbReference>